<dbReference type="PANTHER" id="PTHR30624:SF0">
    <property type="entry name" value="METALLOPROTEASE SLR0863"/>
    <property type="match status" value="1"/>
</dbReference>
<dbReference type="InterPro" id="IPR045569">
    <property type="entry name" value="Metalloprtase-TldD/E_C"/>
</dbReference>
<dbReference type="Proteomes" id="UP001201020">
    <property type="component" value="Chromosome"/>
</dbReference>
<dbReference type="SUPFAM" id="SSF111283">
    <property type="entry name" value="Putative modulator of DNA gyrase, PmbA/TldD"/>
    <property type="match status" value="1"/>
</dbReference>
<evidence type="ECO:0000256" key="4">
    <source>
        <dbReference type="ARBA" id="ARBA00023049"/>
    </source>
</evidence>
<dbReference type="Pfam" id="PF19290">
    <property type="entry name" value="PmbA_TldD_2nd"/>
    <property type="match status" value="1"/>
</dbReference>
<dbReference type="InterPro" id="IPR002510">
    <property type="entry name" value="Metalloprtase-TldD/E_N"/>
</dbReference>
<sequence>MEIRDLLNYILEYAEKKGAEFVEARFQDKYSADLVYKNGEINTNIGSRNGIGIRVLVDGSWAFASTNKLSKENAEKIVSNAVSLAKNSASSKSEKIQLAEVEIIDEKAVSPRKISLLDISLEEKIKMIQEASKLKNDYSAVKSLQISYNEVIDKRIIFTNEGTRVEWEDMKPTVISYAVASKEGKIAGGYKSWSHTCGAEFFDLHPLDELVKSSCEKSTQLTDATLPPAGTHNLLLDHQMVGVLAHEAIGHTAEADLVLAGSFTQGKLGKKVCDERITIVDSPFKESTNWMGVGWLPFDDEGVKGKEVKIITNGVMTGYMTNRELATKLGVEPTGNARAYTFADEPIVRMRNTYIESGDMSFEELLEAIGDGYYLKSLQNGQADSSGEFMFGALEAFRITKGEITEKIYQGPVLTGNAFEVLSNIIGVGKDFVISLGSGSCGKIQPAKVDAGGPHIAVKAMLAGGN</sequence>
<protein>
    <submittedName>
        <fullName evidence="8">TldD/PmbA family protein</fullName>
    </submittedName>
</protein>
<dbReference type="AlphaFoldDB" id="A0A9Y1FLW2"/>
<dbReference type="InterPro" id="IPR051463">
    <property type="entry name" value="Peptidase_U62_metallo"/>
</dbReference>
<proteinExistence type="inferred from homology"/>
<feature type="domain" description="Metalloprotease TldD/E central" evidence="7">
    <location>
        <begin position="116"/>
        <end position="217"/>
    </location>
</feature>
<dbReference type="PIRSF" id="PIRSF004919">
    <property type="entry name" value="TldD"/>
    <property type="match status" value="1"/>
</dbReference>
<comment type="similarity">
    <text evidence="1">Belongs to the peptidase U62 family.</text>
</comment>
<dbReference type="Gene3D" id="3.30.2290.10">
    <property type="entry name" value="PmbA/TldD superfamily"/>
    <property type="match status" value="1"/>
</dbReference>
<dbReference type="GO" id="GO:0008237">
    <property type="term" value="F:metallopeptidase activity"/>
    <property type="evidence" value="ECO:0007669"/>
    <property type="project" value="UniProtKB-KW"/>
</dbReference>
<dbReference type="GO" id="GO:0006508">
    <property type="term" value="P:proteolysis"/>
    <property type="evidence" value="ECO:0007669"/>
    <property type="project" value="UniProtKB-KW"/>
</dbReference>
<dbReference type="Pfam" id="PF01523">
    <property type="entry name" value="PmbA_TldD_1st"/>
    <property type="match status" value="1"/>
</dbReference>
<reference evidence="8" key="1">
    <citation type="journal article" date="2022" name="Nat. Microbiol.">
        <title>Unique mobile elements and scalable gene flow at the prokaryote-eukaryote boundary revealed by circularized Asgard archaea genomes.</title>
        <authorList>
            <person name="Wu F."/>
            <person name="Speth D.R."/>
            <person name="Philosof A."/>
            <person name="Cremiere A."/>
            <person name="Narayanan A."/>
            <person name="Barco R.A."/>
            <person name="Connon S.A."/>
            <person name="Amend J.P."/>
            <person name="Antoshechkin I.A."/>
            <person name="Orphan V.J."/>
        </authorList>
    </citation>
    <scope>NUCLEOTIDE SEQUENCE</scope>
    <source>
        <strain evidence="8">PM71</strain>
    </source>
</reference>
<gene>
    <name evidence="8" type="ORF">K9W45_02015</name>
</gene>
<evidence type="ECO:0000256" key="2">
    <source>
        <dbReference type="ARBA" id="ARBA00022670"/>
    </source>
</evidence>
<name>A0A9Y1FLW2_9ARCH</name>
<dbReference type="GO" id="GO:0005829">
    <property type="term" value="C:cytosol"/>
    <property type="evidence" value="ECO:0007669"/>
    <property type="project" value="TreeGrafter"/>
</dbReference>
<feature type="domain" description="Metalloprotease TldD/E N-terminal" evidence="5">
    <location>
        <begin position="22"/>
        <end position="85"/>
    </location>
</feature>
<accession>A0A9Y1FLW2</accession>
<feature type="domain" description="Metalloprotease TldD/E C-terminal" evidence="6">
    <location>
        <begin position="230"/>
        <end position="462"/>
    </location>
</feature>
<keyword evidence="4" id="KW-0482">Metalloprotease</keyword>
<evidence type="ECO:0000256" key="3">
    <source>
        <dbReference type="ARBA" id="ARBA00022801"/>
    </source>
</evidence>
<dbReference type="Pfam" id="PF19289">
    <property type="entry name" value="PmbA_TldD_3rd"/>
    <property type="match status" value="1"/>
</dbReference>
<organism evidence="8">
    <name type="scientific">Candidatus Heimdallarchaeum aukensis</name>
    <dbReference type="NCBI Taxonomy" id="2876573"/>
    <lineage>
        <taxon>Archaea</taxon>
        <taxon>Promethearchaeati</taxon>
        <taxon>Candidatus Heimdallarchaeota</taxon>
        <taxon>Candidatus Heimdallarchaeia (ex Rinke et al. 2021) (nom. nud.)</taxon>
        <taxon>Candidatus Heimdallarchaeales</taxon>
        <taxon>Candidatus Heimdallarchaeaceae</taxon>
        <taxon>Candidatus Heimdallarchaeum</taxon>
    </lineage>
</organism>
<dbReference type="InterPro" id="IPR025502">
    <property type="entry name" value="TldD"/>
</dbReference>
<dbReference type="InterPro" id="IPR045570">
    <property type="entry name" value="Metalloprtase-TldD/E_cen_dom"/>
</dbReference>
<evidence type="ECO:0000313" key="8">
    <source>
        <dbReference type="EMBL" id="UJG41249.1"/>
    </source>
</evidence>
<dbReference type="InterPro" id="IPR036059">
    <property type="entry name" value="TldD/PmbA_sf"/>
</dbReference>
<keyword evidence="3" id="KW-0378">Hydrolase</keyword>
<dbReference type="EMBL" id="CP084166">
    <property type="protein sequence ID" value="UJG41249.1"/>
    <property type="molecule type" value="Genomic_DNA"/>
</dbReference>
<evidence type="ECO:0000259" key="7">
    <source>
        <dbReference type="Pfam" id="PF19290"/>
    </source>
</evidence>
<evidence type="ECO:0000259" key="6">
    <source>
        <dbReference type="Pfam" id="PF19289"/>
    </source>
</evidence>
<dbReference type="InterPro" id="IPR035068">
    <property type="entry name" value="TldD/PmbA_N"/>
</dbReference>
<evidence type="ECO:0000256" key="1">
    <source>
        <dbReference type="ARBA" id="ARBA00005836"/>
    </source>
</evidence>
<dbReference type="PANTHER" id="PTHR30624">
    <property type="entry name" value="UNCHARACTERIZED PROTEIN TLDD AND PMBA"/>
    <property type="match status" value="1"/>
</dbReference>
<keyword evidence="2" id="KW-0645">Protease</keyword>
<evidence type="ECO:0000259" key="5">
    <source>
        <dbReference type="Pfam" id="PF01523"/>
    </source>
</evidence>